<sequence>MVLENVLKDYKSQTIEKVINLTIFCTLVALVKSEQPVFGTCSTESENKNRFVQSELFFKILLNVYKTSTIILYNRLSIFKKSNIKIIFKIINLWKKNEKRQKYLIVLSKRHKNRYFYALFKNIISFGMYLESYEGMKMGVIYTRCCFFAIFMGRLVSSPK</sequence>
<dbReference type="EMBL" id="REGN01001854">
    <property type="protein sequence ID" value="RNA32074.1"/>
    <property type="molecule type" value="Genomic_DNA"/>
</dbReference>
<name>A0A3M7S8D1_BRAPC</name>
<reference evidence="1 2" key="1">
    <citation type="journal article" date="2018" name="Sci. Rep.">
        <title>Genomic signatures of local adaptation to the degree of environmental predictability in rotifers.</title>
        <authorList>
            <person name="Franch-Gras L."/>
            <person name="Hahn C."/>
            <person name="Garcia-Roger E.M."/>
            <person name="Carmona M.J."/>
            <person name="Serra M."/>
            <person name="Gomez A."/>
        </authorList>
    </citation>
    <scope>NUCLEOTIDE SEQUENCE [LARGE SCALE GENOMIC DNA]</scope>
    <source>
        <strain evidence="1">HYR1</strain>
    </source>
</reference>
<dbReference type="Proteomes" id="UP000276133">
    <property type="component" value="Unassembled WGS sequence"/>
</dbReference>
<proteinExistence type="predicted"/>
<evidence type="ECO:0000313" key="1">
    <source>
        <dbReference type="EMBL" id="RNA32074.1"/>
    </source>
</evidence>
<evidence type="ECO:0000313" key="2">
    <source>
        <dbReference type="Proteomes" id="UP000276133"/>
    </source>
</evidence>
<comment type="caution">
    <text evidence="1">The sequence shown here is derived from an EMBL/GenBank/DDBJ whole genome shotgun (WGS) entry which is preliminary data.</text>
</comment>
<dbReference type="AlphaFoldDB" id="A0A3M7S8D1"/>
<keyword evidence="2" id="KW-1185">Reference proteome</keyword>
<gene>
    <name evidence="1" type="ORF">BpHYR1_035361</name>
</gene>
<protein>
    <submittedName>
        <fullName evidence="1">Uncharacterized protein</fullName>
    </submittedName>
</protein>
<organism evidence="1 2">
    <name type="scientific">Brachionus plicatilis</name>
    <name type="common">Marine rotifer</name>
    <name type="synonym">Brachionus muelleri</name>
    <dbReference type="NCBI Taxonomy" id="10195"/>
    <lineage>
        <taxon>Eukaryota</taxon>
        <taxon>Metazoa</taxon>
        <taxon>Spiralia</taxon>
        <taxon>Gnathifera</taxon>
        <taxon>Rotifera</taxon>
        <taxon>Eurotatoria</taxon>
        <taxon>Monogononta</taxon>
        <taxon>Pseudotrocha</taxon>
        <taxon>Ploima</taxon>
        <taxon>Brachionidae</taxon>
        <taxon>Brachionus</taxon>
    </lineage>
</organism>
<accession>A0A3M7S8D1</accession>